<dbReference type="Pfam" id="PF00069">
    <property type="entry name" value="Pkinase"/>
    <property type="match status" value="1"/>
</dbReference>
<protein>
    <submittedName>
        <fullName evidence="8">Cyclin-dependent kinase 15</fullName>
    </submittedName>
</protein>
<sequence>MMQHPGGLHSHNVRVCAHSRGTAGTTRTALCTKYAAFLQIFMFQLLRALTYIHSRRILHRDLKPHNLLISYLGELKLADFGLARSKSIPTQNLSSEVVTLWYRPPDVLLGSIDYSTALDMWGAGCIFIEMLQGSPAFAGGSDELEQLQNIWTVLGLPSEDNWPGVSLLSNYRP</sequence>
<keyword evidence="4" id="KW-0547">Nucleotide-binding</keyword>
<dbReference type="PROSITE" id="PS50011">
    <property type="entry name" value="PROTEIN_KINASE_DOM"/>
    <property type="match status" value="1"/>
</dbReference>
<dbReference type="PROSITE" id="PS00108">
    <property type="entry name" value="PROTEIN_KINASE_ST"/>
    <property type="match status" value="1"/>
</dbReference>
<keyword evidence="5 8" id="KW-0418">Kinase</keyword>
<feature type="non-terminal residue" evidence="8">
    <location>
        <position position="173"/>
    </location>
</feature>
<keyword evidence="2" id="KW-0723">Serine/threonine-protein kinase</keyword>
<comment type="similarity">
    <text evidence="1">Belongs to the protein kinase superfamily. CMGC Ser/Thr protein kinase family. CDC2/CDKX subfamily.</text>
</comment>
<proteinExistence type="inferred from homology"/>
<evidence type="ECO:0000259" key="7">
    <source>
        <dbReference type="PROSITE" id="PS50011"/>
    </source>
</evidence>
<evidence type="ECO:0000313" key="8">
    <source>
        <dbReference type="EMBL" id="MEQ2198762.1"/>
    </source>
</evidence>
<evidence type="ECO:0000256" key="4">
    <source>
        <dbReference type="ARBA" id="ARBA00022741"/>
    </source>
</evidence>
<dbReference type="Gene3D" id="1.10.510.10">
    <property type="entry name" value="Transferase(Phosphotransferase) domain 1"/>
    <property type="match status" value="1"/>
</dbReference>
<dbReference type="InterPro" id="IPR011009">
    <property type="entry name" value="Kinase-like_dom_sf"/>
</dbReference>
<dbReference type="InterPro" id="IPR000719">
    <property type="entry name" value="Prot_kinase_dom"/>
</dbReference>
<feature type="domain" description="Protein kinase" evidence="7">
    <location>
        <begin position="1"/>
        <end position="173"/>
    </location>
</feature>
<dbReference type="InterPro" id="IPR050108">
    <property type="entry name" value="CDK"/>
</dbReference>
<dbReference type="InterPro" id="IPR008271">
    <property type="entry name" value="Ser/Thr_kinase_AS"/>
</dbReference>
<comment type="caution">
    <text evidence="8">The sequence shown here is derived from an EMBL/GenBank/DDBJ whole genome shotgun (WGS) entry which is preliminary data.</text>
</comment>
<gene>
    <name evidence="8" type="primary">CDK15_1</name>
    <name evidence="8" type="ORF">XENOCAPTIV_017899</name>
</gene>
<dbReference type="SUPFAM" id="SSF56112">
    <property type="entry name" value="Protein kinase-like (PK-like)"/>
    <property type="match status" value="1"/>
</dbReference>
<evidence type="ECO:0000256" key="6">
    <source>
        <dbReference type="ARBA" id="ARBA00022840"/>
    </source>
</evidence>
<evidence type="ECO:0000256" key="3">
    <source>
        <dbReference type="ARBA" id="ARBA00022679"/>
    </source>
</evidence>
<reference evidence="8 9" key="1">
    <citation type="submission" date="2021-06" db="EMBL/GenBank/DDBJ databases">
        <authorList>
            <person name="Palmer J.M."/>
        </authorList>
    </citation>
    <scope>NUCLEOTIDE SEQUENCE [LARGE SCALE GENOMIC DNA]</scope>
    <source>
        <strain evidence="8 9">XC_2019</strain>
        <tissue evidence="8">Muscle</tissue>
    </source>
</reference>
<keyword evidence="6" id="KW-0067">ATP-binding</keyword>
<dbReference type="EMBL" id="JAHRIN010020545">
    <property type="protein sequence ID" value="MEQ2198762.1"/>
    <property type="molecule type" value="Genomic_DNA"/>
</dbReference>
<keyword evidence="3" id="KW-0808">Transferase</keyword>
<accession>A0ABV0QTE1</accession>
<organism evidence="8 9">
    <name type="scientific">Xenoophorus captivus</name>
    <dbReference type="NCBI Taxonomy" id="1517983"/>
    <lineage>
        <taxon>Eukaryota</taxon>
        <taxon>Metazoa</taxon>
        <taxon>Chordata</taxon>
        <taxon>Craniata</taxon>
        <taxon>Vertebrata</taxon>
        <taxon>Euteleostomi</taxon>
        <taxon>Actinopterygii</taxon>
        <taxon>Neopterygii</taxon>
        <taxon>Teleostei</taxon>
        <taxon>Neoteleostei</taxon>
        <taxon>Acanthomorphata</taxon>
        <taxon>Ovalentaria</taxon>
        <taxon>Atherinomorphae</taxon>
        <taxon>Cyprinodontiformes</taxon>
        <taxon>Goodeidae</taxon>
        <taxon>Xenoophorus</taxon>
    </lineage>
</organism>
<name>A0ABV0QTE1_9TELE</name>
<evidence type="ECO:0000256" key="2">
    <source>
        <dbReference type="ARBA" id="ARBA00022527"/>
    </source>
</evidence>
<evidence type="ECO:0000256" key="1">
    <source>
        <dbReference type="ARBA" id="ARBA00006485"/>
    </source>
</evidence>
<dbReference type="PANTHER" id="PTHR24056">
    <property type="entry name" value="CELL DIVISION PROTEIN KINASE"/>
    <property type="match status" value="1"/>
</dbReference>
<dbReference type="GO" id="GO:0016301">
    <property type="term" value="F:kinase activity"/>
    <property type="evidence" value="ECO:0007669"/>
    <property type="project" value="UniProtKB-KW"/>
</dbReference>
<evidence type="ECO:0000256" key="5">
    <source>
        <dbReference type="ARBA" id="ARBA00022777"/>
    </source>
</evidence>
<dbReference type="Proteomes" id="UP001434883">
    <property type="component" value="Unassembled WGS sequence"/>
</dbReference>
<dbReference type="SMART" id="SM00220">
    <property type="entry name" value="S_TKc"/>
    <property type="match status" value="1"/>
</dbReference>
<keyword evidence="9" id="KW-1185">Reference proteome</keyword>
<dbReference type="PANTHER" id="PTHR24056:SF159">
    <property type="entry name" value="CYCLIN-DEPENDENT KINASE 15"/>
    <property type="match status" value="1"/>
</dbReference>
<evidence type="ECO:0000313" key="9">
    <source>
        <dbReference type="Proteomes" id="UP001434883"/>
    </source>
</evidence>